<proteinExistence type="predicted"/>
<accession>A0A6N2W9L6</accession>
<organism evidence="1">
    <name type="scientific">Bacteroides caccae</name>
    <dbReference type="NCBI Taxonomy" id="47678"/>
    <lineage>
        <taxon>Bacteria</taxon>
        <taxon>Pseudomonadati</taxon>
        <taxon>Bacteroidota</taxon>
        <taxon>Bacteroidia</taxon>
        <taxon>Bacteroidales</taxon>
        <taxon>Bacteroidaceae</taxon>
        <taxon>Bacteroides</taxon>
    </lineage>
</organism>
<dbReference type="InterPro" id="IPR028961">
    <property type="entry name" value="Imm21"/>
</dbReference>
<evidence type="ECO:0000313" key="1">
    <source>
        <dbReference type="EMBL" id="VYT39359.1"/>
    </source>
</evidence>
<protein>
    <submittedName>
        <fullName evidence="1">Uncharacterized protein</fullName>
    </submittedName>
</protein>
<dbReference type="AlphaFoldDB" id="A0A6N2W9L6"/>
<name>A0A6N2W9L6_9BACE</name>
<dbReference type="EMBL" id="CACRTB010000035">
    <property type="protein sequence ID" value="VYT39359.1"/>
    <property type="molecule type" value="Genomic_DNA"/>
</dbReference>
<dbReference type="Pfam" id="PF15589">
    <property type="entry name" value="Imm21"/>
    <property type="match status" value="1"/>
</dbReference>
<gene>
    <name evidence="1" type="ORF">BCLFYP20_03749</name>
</gene>
<sequence length="180" mass="20737">MLKMRITNSKPTKQAERCQTLIAEKNMNNWIETSGSPFVIVEQQYAHQWKGQENYNAICSVTDYLGKIYIDNHVLLVMGDEPMATRIVNKDGAILIIRWKYAPDYLTVEKLLENDIVNGIEPIEEVEVKWDSTELVLFDSLSPYCEASVKVFLSLQKTSCIIKTYLYQKDEVSLIIHSIQ</sequence>
<reference evidence="1" key="1">
    <citation type="submission" date="2019-11" db="EMBL/GenBank/DDBJ databases">
        <authorList>
            <person name="Feng L."/>
        </authorList>
    </citation>
    <scope>NUCLEOTIDE SEQUENCE</scope>
    <source>
        <strain evidence="1">BcaccaeLFYP20</strain>
    </source>
</reference>